<dbReference type="AlphaFoldDB" id="A0A1B6NU19"/>
<dbReference type="InterPro" id="IPR020751">
    <property type="entry name" value="aa-tRNA-synth_I_codon-bd_sub2"/>
</dbReference>
<evidence type="ECO:0000313" key="1">
    <source>
        <dbReference type="EMBL" id="KTF06970.1"/>
    </source>
</evidence>
<comment type="caution">
    <text evidence="1">The sequence shown here is derived from an EMBL/GenBank/DDBJ whole genome shotgun (WGS) entry which is preliminary data.</text>
</comment>
<reference evidence="1" key="1">
    <citation type="submission" date="2013-11" db="EMBL/GenBank/DDBJ databases">
        <title>Microbial diversity, functional groups and degradation webs in Northern and Southern Mediterranean and Red Sea marine crude oil polluted sites.</title>
        <authorList>
            <person name="Daffonchio D."/>
            <person name="Mapelli F."/>
            <person name="Ferrer M."/>
            <person name="Richter M."/>
            <person name="Cherif A."/>
            <person name="Malkawi H.I."/>
            <person name="Yakimov M.M."/>
            <person name="Abdel-Fattah Y.R."/>
            <person name="Blaghen M."/>
            <person name="Golyshin P.N."/>
            <person name="Kalogerakis N."/>
            <person name="Boon N."/>
            <person name="Magagnini M."/>
            <person name="Fava F."/>
        </authorList>
    </citation>
    <scope>NUCLEOTIDE SEQUENCE</scope>
</reference>
<dbReference type="Gene3D" id="1.10.10.350">
    <property type="match status" value="1"/>
</dbReference>
<accession>A0A1B6NU19</accession>
<sequence length="39" mass="4205">MTGGGNSPSLDITLNLISKEKIGERIDKALTFIANRENS</sequence>
<protein>
    <submittedName>
        <fullName evidence="1">Uncharacterized protein</fullName>
    </submittedName>
</protein>
<gene>
    <name evidence="1" type="ORF">MGSAQ_001534</name>
</gene>
<dbReference type="EMBL" id="AYSL01000831">
    <property type="protein sequence ID" value="KTF06970.1"/>
    <property type="molecule type" value="Genomic_DNA"/>
</dbReference>
<organism evidence="1">
    <name type="scientific">marine sediment metagenome</name>
    <dbReference type="NCBI Taxonomy" id="412755"/>
    <lineage>
        <taxon>unclassified sequences</taxon>
        <taxon>metagenomes</taxon>
        <taxon>ecological metagenomes</taxon>
    </lineage>
</organism>
<name>A0A1B6NU19_9ZZZZ</name>
<proteinExistence type="predicted"/>